<proteinExistence type="inferred from homology"/>
<dbReference type="GO" id="GO:0006528">
    <property type="term" value="P:asparagine metabolic process"/>
    <property type="evidence" value="ECO:0007669"/>
    <property type="project" value="InterPro"/>
</dbReference>
<dbReference type="RefSeq" id="WP_015913121.1">
    <property type="nucleotide sequence ID" value="NC_011992.1"/>
</dbReference>
<feature type="domain" description="L-asparaginase N-terminal" evidence="7">
    <location>
        <begin position="8"/>
        <end position="200"/>
    </location>
</feature>
<comment type="similarity">
    <text evidence="1">Belongs to the asparaginase 1 family.</text>
</comment>
<dbReference type="SFLD" id="SFLDS00057">
    <property type="entry name" value="Glutaminase/Asparaginase"/>
    <property type="match status" value="1"/>
</dbReference>
<dbReference type="CDD" id="cd08964">
    <property type="entry name" value="L-asparaginase_II"/>
    <property type="match status" value="1"/>
</dbReference>
<dbReference type="PANTHER" id="PTHR11707">
    <property type="entry name" value="L-ASPARAGINASE"/>
    <property type="match status" value="1"/>
</dbReference>
<feature type="binding site" evidence="4">
    <location>
        <position position="66"/>
    </location>
    <ligand>
        <name>substrate</name>
    </ligand>
</feature>
<dbReference type="PROSITE" id="PS51732">
    <property type="entry name" value="ASN_GLN_ASE_3"/>
    <property type="match status" value="1"/>
</dbReference>
<evidence type="ECO:0000313" key="10">
    <source>
        <dbReference type="Proteomes" id="UP000000450"/>
    </source>
</evidence>
<dbReference type="InterPro" id="IPR004550">
    <property type="entry name" value="AsnASE_II"/>
</dbReference>
<dbReference type="EMBL" id="CP001392">
    <property type="protein sequence ID" value="ACM33011.1"/>
    <property type="molecule type" value="Genomic_DNA"/>
</dbReference>
<evidence type="ECO:0000259" key="8">
    <source>
        <dbReference type="Pfam" id="PF17763"/>
    </source>
</evidence>
<dbReference type="EC" id="3.5.1.1" evidence="9"/>
<evidence type="ECO:0000256" key="6">
    <source>
        <dbReference type="PROSITE-ProRule" id="PRU10100"/>
    </source>
</evidence>
<dbReference type="InterPro" id="IPR027474">
    <property type="entry name" value="L-asparaginase_N"/>
</dbReference>
<name>A0A9J9UAJ8_ACIET</name>
<dbReference type="Proteomes" id="UP000000450">
    <property type="component" value="Chromosome"/>
</dbReference>
<feature type="active site" evidence="6">
    <location>
        <position position="99"/>
    </location>
</feature>
<dbReference type="GO" id="GO:0004067">
    <property type="term" value="F:asparaginase activity"/>
    <property type="evidence" value="ECO:0007669"/>
    <property type="project" value="UniProtKB-UniRule"/>
</dbReference>
<keyword evidence="2 9" id="KW-0378">Hydrolase</keyword>
<dbReference type="PIRSF" id="PIRSF001220">
    <property type="entry name" value="L-ASNase_gatD"/>
    <property type="match status" value="1"/>
</dbReference>
<dbReference type="InterPro" id="IPR037152">
    <property type="entry name" value="L-asparaginase_N_sf"/>
</dbReference>
<dbReference type="InterPro" id="IPR040919">
    <property type="entry name" value="Asparaginase_C"/>
</dbReference>
<evidence type="ECO:0000256" key="5">
    <source>
        <dbReference type="PROSITE-ProRule" id="PRU10099"/>
    </source>
</evidence>
<evidence type="ECO:0000259" key="7">
    <source>
        <dbReference type="Pfam" id="PF00710"/>
    </source>
</evidence>
<evidence type="ECO:0000256" key="2">
    <source>
        <dbReference type="ARBA" id="ARBA00022801"/>
    </source>
</evidence>
<dbReference type="Pfam" id="PF17763">
    <property type="entry name" value="Asparaginase_C"/>
    <property type="match status" value="1"/>
</dbReference>
<feature type="domain" description="Asparaginase/glutaminase C-terminal" evidence="8">
    <location>
        <begin position="225"/>
        <end position="320"/>
    </location>
</feature>
<organism evidence="9 10">
    <name type="scientific">Acidovorax ebreus (strain TPSY)</name>
    <name type="common">Diaphorobacter sp. (strain TPSY)</name>
    <dbReference type="NCBI Taxonomy" id="535289"/>
    <lineage>
        <taxon>Bacteria</taxon>
        <taxon>Pseudomonadati</taxon>
        <taxon>Pseudomonadota</taxon>
        <taxon>Betaproteobacteria</taxon>
        <taxon>Burkholderiales</taxon>
        <taxon>Comamonadaceae</taxon>
        <taxon>Diaphorobacter</taxon>
    </lineage>
</organism>
<evidence type="ECO:0000256" key="3">
    <source>
        <dbReference type="PIRSR" id="PIRSR001220-1"/>
    </source>
</evidence>
<evidence type="ECO:0000256" key="1">
    <source>
        <dbReference type="ARBA" id="ARBA00010518"/>
    </source>
</evidence>
<dbReference type="PIRSF" id="PIRSF500176">
    <property type="entry name" value="L_ASNase"/>
    <property type="match status" value="1"/>
</dbReference>
<dbReference type="SMART" id="SM00870">
    <property type="entry name" value="Asparaginase"/>
    <property type="match status" value="1"/>
</dbReference>
<gene>
    <name evidence="9" type="ordered locus">Dtpsy_1550</name>
</gene>
<dbReference type="PANTHER" id="PTHR11707:SF28">
    <property type="entry name" value="60 KDA LYSOPHOSPHOLIPASE"/>
    <property type="match status" value="1"/>
</dbReference>
<dbReference type="InterPro" id="IPR027475">
    <property type="entry name" value="Asparaginase/glutaminase_AS2"/>
</dbReference>
<dbReference type="InterPro" id="IPR006034">
    <property type="entry name" value="Asparaginase/glutaminase-like"/>
</dbReference>
<reference evidence="9 10" key="1">
    <citation type="journal article" date="2010" name="J. Bacteriol.">
        <title>Completed genome sequence of the anaerobic iron-oxidizing bacterium Acidovorax ebreus strain TPSY.</title>
        <authorList>
            <person name="Byrne-Bailey K.G."/>
            <person name="Weber K.A."/>
            <person name="Chair A.H."/>
            <person name="Bose S."/>
            <person name="Knox T."/>
            <person name="Spanbauer T.L."/>
            <person name="Chertkov O."/>
            <person name="Coates J.D."/>
        </authorList>
    </citation>
    <scope>NUCLEOTIDE SEQUENCE [LARGE SCALE GENOMIC DNA]</scope>
    <source>
        <strain evidence="9 10">TPSY</strain>
    </source>
</reference>
<protein>
    <submittedName>
        <fullName evidence="9">Asparaginase</fullName>
        <ecNumber evidence="9">3.5.1.1</ecNumber>
    </submittedName>
</protein>
<dbReference type="Pfam" id="PF00710">
    <property type="entry name" value="Asparaginase"/>
    <property type="match status" value="1"/>
</dbReference>
<evidence type="ECO:0000313" key="9">
    <source>
        <dbReference type="EMBL" id="ACM33011.1"/>
    </source>
</evidence>
<dbReference type="InterPro" id="IPR027473">
    <property type="entry name" value="L-asparaginase_C"/>
</dbReference>
<feature type="active site" evidence="5">
    <location>
        <position position="17"/>
    </location>
</feature>
<dbReference type="AlphaFoldDB" id="A0A9J9UAJ8"/>
<dbReference type="Gene3D" id="3.40.50.1170">
    <property type="entry name" value="L-asparaginase, N-terminal domain"/>
    <property type="match status" value="1"/>
</dbReference>
<accession>A0A9J9UAJ8</accession>
<dbReference type="PRINTS" id="PR00139">
    <property type="entry name" value="ASNGLNASE"/>
</dbReference>
<dbReference type="FunFam" id="3.40.50.1170:FF:000001">
    <property type="entry name" value="L-asparaginase 2"/>
    <property type="match status" value="1"/>
</dbReference>
<dbReference type="SUPFAM" id="SSF53774">
    <property type="entry name" value="Glutaminase/Asparaginase"/>
    <property type="match status" value="1"/>
</dbReference>
<dbReference type="KEGG" id="dia:Dtpsy_1550"/>
<feature type="active site" description="O-isoaspartyl threonine intermediate" evidence="3">
    <location>
        <position position="17"/>
    </location>
</feature>
<dbReference type="PROSITE" id="PS00917">
    <property type="entry name" value="ASN_GLN_ASE_2"/>
    <property type="match status" value="1"/>
</dbReference>
<dbReference type="Gene3D" id="3.40.50.40">
    <property type="match status" value="1"/>
</dbReference>
<feature type="binding site" evidence="4">
    <location>
        <begin position="99"/>
        <end position="100"/>
    </location>
    <ligand>
        <name>substrate</name>
    </ligand>
</feature>
<keyword evidence="10" id="KW-1185">Reference proteome</keyword>
<sequence length="323" mass="33047">MQVAAARKIVVMGTGGTIAGSSAVQGANVGYTAGQIGVEQLLAAVPGLVQAAGGALVAEQVAQLDSKDMGFDVWARLAGRCAAHLADPAVAGVVITHGTDTLEETAWLLHNLLDTTAKPVVLTCAMRPATALAPDGPQNLLDAVTLAADPSARGVLMAAAGVVHGAREVSKVHPLRLDAFDSGDAGPLGWMEAGRVRWARGLAPQVEQPAHGALVPILPDAAWPRVEIVLSHAGADGALVDWLVEKGVHGLVVAATGNGTLHHALEAALARAVTAGVQVRVASRCLQGRMMDLTGTPWRDADGLSPVKARVSLLLELMQSANS</sequence>
<dbReference type="InterPro" id="IPR036152">
    <property type="entry name" value="Asp/glu_Ase-like_sf"/>
</dbReference>
<evidence type="ECO:0000256" key="4">
    <source>
        <dbReference type="PIRSR" id="PIRSR001220-2"/>
    </source>
</evidence>
<dbReference type="PROSITE" id="PS00144">
    <property type="entry name" value="ASN_GLN_ASE_1"/>
    <property type="match status" value="1"/>
</dbReference>
<dbReference type="InterPro" id="IPR020827">
    <property type="entry name" value="Asparaginase/glutaminase_AS1"/>
</dbReference>